<sequence>MFVRATHRVDIAESAQSPLTSLPLILQFPSIPPSLTLGELARQQYSYQIPDLELQASATAKSLLCGLVAQQTNSRQTVSTWTKGMEAVAHILRCKARPTRRCAGDSKGKSGRDREPRFPPPQQANALRSKLEAMHTPHSPSCHRSVPIGLQPARCALLLPSRDTHPFPQSARHAALDVSLAAPQLGLIRRRHSLPYPQETLHSIFFKISENLAIVKAKSPFCTFAPTPASSAHACTCPKVPFAPLRISPIAPSGALWVLVHLVIAGEGSPLHSHELRQGKAVFLSVCSLSAMQGHQPARCALLLPSRDTHPFPQSSRRAALDVSPAAPQLDLSRRRHNLYNSKLICLKRIKQHAIGKAKGNKSKDEGKWASRCINLAQASDRPGFWVELSRIFIRVKIRPNKVEYS</sequence>
<protein>
    <submittedName>
        <fullName evidence="2">Uncharacterized protein</fullName>
    </submittedName>
</protein>
<evidence type="ECO:0000256" key="1">
    <source>
        <dbReference type="SAM" id="MobiDB-lite"/>
    </source>
</evidence>
<comment type="caution">
    <text evidence="2">The sequence shown here is derived from an EMBL/GenBank/DDBJ whole genome shotgun (WGS) entry which is preliminary data.</text>
</comment>
<feature type="compositionally biased region" description="Basic and acidic residues" evidence="1">
    <location>
        <begin position="102"/>
        <end position="117"/>
    </location>
</feature>
<evidence type="ECO:0000313" key="3">
    <source>
        <dbReference type="Proteomes" id="UP000886520"/>
    </source>
</evidence>
<proteinExistence type="predicted"/>
<dbReference type="EMBL" id="JABFUD020000014">
    <property type="protein sequence ID" value="KAI5070594.1"/>
    <property type="molecule type" value="Genomic_DNA"/>
</dbReference>
<dbReference type="AlphaFoldDB" id="A0A9D4UMG5"/>
<feature type="region of interest" description="Disordered" evidence="1">
    <location>
        <begin position="99"/>
        <end position="123"/>
    </location>
</feature>
<gene>
    <name evidence="2" type="ORF">GOP47_0014937</name>
</gene>
<name>A0A9D4UMG5_ADICA</name>
<accession>A0A9D4UMG5</accession>
<reference evidence="2" key="1">
    <citation type="submission" date="2021-01" db="EMBL/GenBank/DDBJ databases">
        <title>Adiantum capillus-veneris genome.</title>
        <authorList>
            <person name="Fang Y."/>
            <person name="Liao Q."/>
        </authorList>
    </citation>
    <scope>NUCLEOTIDE SEQUENCE</scope>
    <source>
        <strain evidence="2">H3</strain>
        <tissue evidence="2">Leaf</tissue>
    </source>
</reference>
<keyword evidence="3" id="KW-1185">Reference proteome</keyword>
<dbReference type="Proteomes" id="UP000886520">
    <property type="component" value="Chromosome 14"/>
</dbReference>
<organism evidence="2 3">
    <name type="scientific">Adiantum capillus-veneris</name>
    <name type="common">Maidenhair fern</name>
    <dbReference type="NCBI Taxonomy" id="13818"/>
    <lineage>
        <taxon>Eukaryota</taxon>
        <taxon>Viridiplantae</taxon>
        <taxon>Streptophyta</taxon>
        <taxon>Embryophyta</taxon>
        <taxon>Tracheophyta</taxon>
        <taxon>Polypodiopsida</taxon>
        <taxon>Polypodiidae</taxon>
        <taxon>Polypodiales</taxon>
        <taxon>Pteridineae</taxon>
        <taxon>Pteridaceae</taxon>
        <taxon>Vittarioideae</taxon>
        <taxon>Adiantum</taxon>
    </lineage>
</organism>
<evidence type="ECO:0000313" key="2">
    <source>
        <dbReference type="EMBL" id="KAI5070594.1"/>
    </source>
</evidence>